<dbReference type="Gene3D" id="3.30.70.1230">
    <property type="entry name" value="Nucleotide cyclase"/>
    <property type="match status" value="1"/>
</dbReference>
<accession>A0A1H3FXF9</accession>
<organism evidence="3 4">
    <name type="scientific">Ruegeria halocynthiae</name>
    <dbReference type="NCBI Taxonomy" id="985054"/>
    <lineage>
        <taxon>Bacteria</taxon>
        <taxon>Pseudomonadati</taxon>
        <taxon>Pseudomonadota</taxon>
        <taxon>Alphaproteobacteria</taxon>
        <taxon>Rhodobacterales</taxon>
        <taxon>Roseobacteraceae</taxon>
        <taxon>Ruegeria</taxon>
    </lineage>
</organism>
<keyword evidence="1" id="KW-1133">Transmembrane helix</keyword>
<reference evidence="4" key="1">
    <citation type="submission" date="2016-10" db="EMBL/GenBank/DDBJ databases">
        <authorList>
            <person name="Varghese N."/>
            <person name="Submissions S."/>
        </authorList>
    </citation>
    <scope>NUCLEOTIDE SEQUENCE [LARGE SCALE GENOMIC DNA]</scope>
    <source>
        <strain evidence="4">DSM 27839</strain>
    </source>
</reference>
<dbReference type="SMART" id="SM00044">
    <property type="entry name" value="CYCc"/>
    <property type="match status" value="1"/>
</dbReference>
<dbReference type="EMBL" id="FNNP01000019">
    <property type="protein sequence ID" value="SDX94819.1"/>
    <property type="molecule type" value="Genomic_DNA"/>
</dbReference>
<dbReference type="RefSeq" id="WP_074739562.1">
    <property type="nucleotide sequence ID" value="NZ_FNNP01000019.1"/>
</dbReference>
<dbReference type="PROSITE" id="PS50125">
    <property type="entry name" value="GUANYLATE_CYCLASE_2"/>
    <property type="match status" value="1"/>
</dbReference>
<evidence type="ECO:0000313" key="3">
    <source>
        <dbReference type="EMBL" id="SDX94819.1"/>
    </source>
</evidence>
<feature type="transmembrane region" description="Helical" evidence="1">
    <location>
        <begin position="6"/>
        <end position="29"/>
    </location>
</feature>
<keyword evidence="4" id="KW-1185">Reference proteome</keyword>
<dbReference type="Gene3D" id="3.30.450.20">
    <property type="entry name" value="PAS domain"/>
    <property type="match status" value="1"/>
</dbReference>
<dbReference type="SUPFAM" id="SSF55073">
    <property type="entry name" value="Nucleotide cyclase"/>
    <property type="match status" value="1"/>
</dbReference>
<dbReference type="PANTHER" id="PTHR43081">
    <property type="entry name" value="ADENYLATE CYCLASE, TERMINAL-DIFFERENTIATION SPECIFIC-RELATED"/>
    <property type="match status" value="1"/>
</dbReference>
<dbReference type="InterPro" id="IPR050697">
    <property type="entry name" value="Adenylyl/Guanylyl_Cyclase_3/4"/>
</dbReference>
<dbReference type="InterPro" id="IPR029787">
    <property type="entry name" value="Nucleotide_cyclase"/>
</dbReference>
<name>A0A1H3FXF9_9RHOB</name>
<dbReference type="PANTHER" id="PTHR43081:SF1">
    <property type="entry name" value="ADENYLATE CYCLASE, TERMINAL-DIFFERENTIATION SPECIFIC"/>
    <property type="match status" value="1"/>
</dbReference>
<dbReference type="GO" id="GO:0004016">
    <property type="term" value="F:adenylate cyclase activity"/>
    <property type="evidence" value="ECO:0007669"/>
    <property type="project" value="UniProtKB-ARBA"/>
</dbReference>
<evidence type="ECO:0000313" key="4">
    <source>
        <dbReference type="Proteomes" id="UP000183400"/>
    </source>
</evidence>
<feature type="transmembrane region" description="Helical" evidence="1">
    <location>
        <begin position="330"/>
        <end position="351"/>
    </location>
</feature>
<feature type="domain" description="Guanylate cyclase" evidence="2">
    <location>
        <begin position="433"/>
        <end position="562"/>
    </location>
</feature>
<keyword evidence="1" id="KW-0472">Membrane</keyword>
<dbReference type="STRING" id="985054.SAMN05444358_1192"/>
<dbReference type="GO" id="GO:0006171">
    <property type="term" value="P:cAMP biosynthetic process"/>
    <property type="evidence" value="ECO:0007669"/>
    <property type="project" value="TreeGrafter"/>
</dbReference>
<gene>
    <name evidence="3" type="ORF">SAMN05444358_1192</name>
</gene>
<evidence type="ECO:0000259" key="2">
    <source>
        <dbReference type="PROSITE" id="PS50125"/>
    </source>
</evidence>
<proteinExistence type="predicted"/>
<evidence type="ECO:0000256" key="1">
    <source>
        <dbReference type="SAM" id="Phobius"/>
    </source>
</evidence>
<sequence length="686" mass="74442">MRLSVGIAVSILVAVSIGVSTFIVHSLWWTTARDNSRMLAAEINGQIANTVRIEVGVTLRSAEAAWAAVRTIFVQNVIATRQADKREFVFLSQLQAQPNISWMFFGWPDGNFFASHRLGDGGLEMIEIDKGIRDRMLRKDRYIFIPGDIQFEERTFTKTSYDPREHTWFENFMGLSSAGWIETRDLPDSKKTVYAFAGPIDVNRTRQGVLAVAIETDRLSRFLATLAPGEFGAAFILNADGKVIAVPDAEADEITPARMGEGKLYEVAMISGERLLADPQANAQGTLTKRVVIDGVPYAVALTPLGFYGWRVATVIPEAAFLSGIDETLINLIYVLIGVVIVATGLAIWLIRSIVANPLARIAEDLGKIERFDVERIERRPSKLSELANLSAATASMAAGLSAFRKYVPTDLVRMLVAEGIKIQPGGEMKQISVLFCDVTGFTGLSEKLGPNIVQLMEPFFSAASAAITQNGGTIDKFIGDAVMAFWGAPRKDANHAENACRAALDLVAAVGASGIEDEAGNPLCVRIGVNSGEALVGNIGSEQRLNYTAIGDVVNVASRLEGANKDYGTLILVGPETRRQAADAIVVRELDTLTVFGRVEELVVYELIAMADGRDGSFAWIEAYEQGLAHYRTGRFEEAVAAFAAADQARNGDPASVAMMARAQDLLDRPPKEGWRAVTSTNKSQ</sequence>
<dbReference type="Proteomes" id="UP000183400">
    <property type="component" value="Unassembled WGS sequence"/>
</dbReference>
<dbReference type="CDD" id="cd07302">
    <property type="entry name" value="CHD"/>
    <property type="match status" value="1"/>
</dbReference>
<dbReference type="Pfam" id="PF00211">
    <property type="entry name" value="Guanylate_cyc"/>
    <property type="match status" value="1"/>
</dbReference>
<keyword evidence="1" id="KW-0812">Transmembrane</keyword>
<dbReference type="GO" id="GO:0035556">
    <property type="term" value="P:intracellular signal transduction"/>
    <property type="evidence" value="ECO:0007669"/>
    <property type="project" value="InterPro"/>
</dbReference>
<dbReference type="CDD" id="cd18774">
    <property type="entry name" value="PDC2_HK_sensor"/>
    <property type="match status" value="1"/>
</dbReference>
<dbReference type="AlphaFoldDB" id="A0A1H3FXF9"/>
<protein>
    <submittedName>
        <fullName evidence="3">Adenylate cyclase</fullName>
    </submittedName>
</protein>
<dbReference type="InterPro" id="IPR001054">
    <property type="entry name" value="A/G_cyclase"/>
</dbReference>